<accession>A0A6H0Y5P6</accession>
<dbReference type="PANTHER" id="PTHR48148:SF2">
    <property type="entry name" value="PA14 DOMAIN-CONTAINING PROTEIN"/>
    <property type="match status" value="1"/>
</dbReference>
<feature type="chain" id="PRO_5026158065" evidence="3">
    <location>
        <begin position="19"/>
        <end position="1544"/>
    </location>
</feature>
<feature type="compositionally biased region" description="Low complexity" evidence="1">
    <location>
        <begin position="187"/>
        <end position="205"/>
    </location>
</feature>
<protein>
    <submittedName>
        <fullName evidence="4">Uncharacterized protein</fullName>
    </submittedName>
</protein>
<feature type="region of interest" description="Disordered" evidence="1">
    <location>
        <begin position="185"/>
        <end position="265"/>
    </location>
</feature>
<evidence type="ECO:0000256" key="1">
    <source>
        <dbReference type="SAM" id="MobiDB-lite"/>
    </source>
</evidence>
<feature type="compositionally biased region" description="Acidic residues" evidence="1">
    <location>
        <begin position="1524"/>
        <end position="1533"/>
    </location>
</feature>
<feature type="compositionally biased region" description="Low complexity" evidence="1">
    <location>
        <begin position="243"/>
        <end position="265"/>
    </location>
</feature>
<dbReference type="PANTHER" id="PTHR48148">
    <property type="entry name" value="KERATINOCYTE PROLINE-RICH PROTEIN"/>
    <property type="match status" value="1"/>
</dbReference>
<organism evidence="4 5">
    <name type="scientific">Peltaster fructicola</name>
    <dbReference type="NCBI Taxonomy" id="286661"/>
    <lineage>
        <taxon>Eukaryota</taxon>
        <taxon>Fungi</taxon>
        <taxon>Dikarya</taxon>
        <taxon>Ascomycota</taxon>
        <taxon>Pezizomycotina</taxon>
        <taxon>Dothideomycetes</taxon>
        <taxon>Dothideomycetes incertae sedis</taxon>
        <taxon>Peltaster</taxon>
    </lineage>
</organism>
<keyword evidence="2" id="KW-0812">Transmembrane</keyword>
<gene>
    <name evidence="4" type="ORF">AMS68_007813</name>
</gene>
<evidence type="ECO:0000256" key="2">
    <source>
        <dbReference type="SAM" id="Phobius"/>
    </source>
</evidence>
<feature type="region of interest" description="Disordered" evidence="1">
    <location>
        <begin position="1236"/>
        <end position="1351"/>
    </location>
</feature>
<evidence type="ECO:0000313" key="4">
    <source>
        <dbReference type="EMBL" id="QIX02296.1"/>
    </source>
</evidence>
<feature type="compositionally biased region" description="Pro residues" evidence="1">
    <location>
        <begin position="230"/>
        <end position="242"/>
    </location>
</feature>
<feature type="compositionally biased region" description="Pro residues" evidence="1">
    <location>
        <begin position="206"/>
        <end position="223"/>
    </location>
</feature>
<feature type="compositionally biased region" description="Low complexity" evidence="1">
    <location>
        <begin position="1185"/>
        <end position="1221"/>
    </location>
</feature>
<feature type="signal peptide" evidence="3">
    <location>
        <begin position="1"/>
        <end position="18"/>
    </location>
</feature>
<feature type="region of interest" description="Disordered" evidence="1">
    <location>
        <begin position="351"/>
        <end position="380"/>
    </location>
</feature>
<name>A0A6H0Y5P6_9PEZI</name>
<feature type="region of interest" description="Disordered" evidence="1">
    <location>
        <begin position="442"/>
        <end position="479"/>
    </location>
</feature>
<feature type="region of interest" description="Disordered" evidence="1">
    <location>
        <begin position="1516"/>
        <end position="1535"/>
    </location>
</feature>
<keyword evidence="3" id="KW-0732">Signal</keyword>
<feature type="region of interest" description="Disordered" evidence="1">
    <location>
        <begin position="714"/>
        <end position="1221"/>
    </location>
</feature>
<feature type="compositionally biased region" description="Polar residues" evidence="1">
    <location>
        <begin position="1130"/>
        <end position="1151"/>
    </location>
</feature>
<feature type="compositionally biased region" description="Basic residues" evidence="1">
    <location>
        <begin position="1333"/>
        <end position="1346"/>
    </location>
</feature>
<feature type="compositionally biased region" description="Polar residues" evidence="1">
    <location>
        <begin position="1028"/>
        <end position="1041"/>
    </location>
</feature>
<feature type="transmembrane region" description="Helical" evidence="2">
    <location>
        <begin position="85"/>
        <end position="114"/>
    </location>
</feature>
<feature type="compositionally biased region" description="Basic and acidic residues" evidence="1">
    <location>
        <begin position="994"/>
        <end position="1010"/>
    </location>
</feature>
<evidence type="ECO:0000313" key="5">
    <source>
        <dbReference type="Proteomes" id="UP000503462"/>
    </source>
</evidence>
<keyword evidence="2" id="KW-1133">Transmembrane helix</keyword>
<feature type="compositionally biased region" description="Polar residues" evidence="1">
    <location>
        <begin position="1297"/>
        <end position="1327"/>
    </location>
</feature>
<proteinExistence type="predicted"/>
<feature type="compositionally biased region" description="Basic residues" evidence="1">
    <location>
        <begin position="735"/>
        <end position="759"/>
    </location>
</feature>
<keyword evidence="5" id="KW-1185">Reference proteome</keyword>
<dbReference type="Proteomes" id="UP000503462">
    <property type="component" value="Chromosome 5"/>
</dbReference>
<feature type="compositionally biased region" description="Acidic residues" evidence="1">
    <location>
        <begin position="971"/>
        <end position="993"/>
    </location>
</feature>
<reference evidence="4 5" key="1">
    <citation type="journal article" date="2016" name="Sci. Rep.">
        <title>Peltaster fructicola genome reveals evolution from an invasive phytopathogen to an ectophytic parasite.</title>
        <authorList>
            <person name="Xu C."/>
            <person name="Chen H."/>
            <person name="Gleason M.L."/>
            <person name="Xu J.R."/>
            <person name="Liu H."/>
            <person name="Zhang R."/>
            <person name="Sun G."/>
        </authorList>
    </citation>
    <scope>NUCLEOTIDE SEQUENCE [LARGE SCALE GENOMIC DNA]</scope>
    <source>
        <strain evidence="4 5">LNHT1506</strain>
    </source>
</reference>
<feature type="compositionally biased region" description="Basic and acidic residues" evidence="1">
    <location>
        <begin position="883"/>
        <end position="894"/>
    </location>
</feature>
<feature type="transmembrane region" description="Helical" evidence="2">
    <location>
        <begin position="30"/>
        <end position="49"/>
    </location>
</feature>
<keyword evidence="2" id="KW-0472">Membrane</keyword>
<sequence length="1544" mass="167453">MGLFHPLVLWALVVLGWSLPDEVSVVPSSLPAWFVYLWLPFLLVFLCNITGDYEGALKALVEPPLTIASYLWSLTRPVARRNFRYGVAAVCVPVSWLVGFYVKHVLLPLLAWFLEQLLALFRKEWPNVDFRPSGLLGVREALSALVRDLPQGRLRVQVVLPRLLVRLRILQLACQLVRALLSHQSHTTTGRSSSSPASAAGGQPTRSPPPPMPGLLPMTPPGSPAAVAGPRPPFQAPAPPSDAPSSAPATSASTGSGSGNASAANAAVHEPLSWLGGRPNRVLTTEPDWSRAHKGPLVSSLSQAKAAASAKPAVVPTSSRSLAPFAGPQSQRLRRRERLLTVVTVDASTQTDDDGKQFLSAGHPEARSSSLSSAKEGKTVHVDAVQPQADKAVSEPVMTETQILLLVEVTASAWFSTLDRADRRIVIERISAGKDYDEVQRRAEAKLPRQRSSRKAPQTESKHEKSPAPVPEPTTTPAKEVVAPKSILKAPWFKVPVLHDREAFLRRPAAGKDSTAHRDVARVKLSRRKAEQAPKLIIDGQLPKATNAEQPPQQTIVKSSIPADFAKAPWFQILTEFEQKQLCLDAAAGKIDDFSTARKVAEGNLSTCIAWKYGLTAPAPGDVSLAHHSSCRSLPAVHSECFWFTQLCTSDKFMVLAAFWNGEDLLPFARSSIERQREQMAAYIHHGVSPLRAPSVFKFPTLATPTIVVTESDDFSIPSSPADSPPSRPTSSTKTKGKTVFKASSKTKSKTKLRLRQKGYPKASPKSVSGSRVEQKPEVQELPQVEPPSEVQELPQVEPPSEVQKLPQVQPTPEVQEQPQVNPTPEVQEAPQVEPVSGIDAEPQVEPISGSDAEPQVGQTSGSPVEPHGEQNPDNQAGQAEPQGERTSDIHTAPDAEPTSVCDKPMPRVDEQVPQASEPEPQLDHPMSDEPEPEPEPQPQPQFDQPMSDEPEPQFDQPMSDGPEPQFDQPMSDDSEPQANEPEPDIDQPMFDEPEQHANEPEPQSDKATPDLDQPMSDVPDSRLTEPEPQTNEPGLQSDETVPQFDHPMSQSDEPEPQFDELMTGYGPIEPFPEYTDLFEPLPEYADLFEPISADDLMQDTEEAPQPAPQPTSAPAPQVPAQPSSALVSAPTSIAVSQPQQTPTGLFSSQPVPEPETKATPARRPESVEDTVSGAETQRKKKRIASPTSTPAATKPALTTTPAVAPSSKSAAAKPALTTTPAAASTPFSIFGMVVSGPKGTPSTVVVKPSPKGKEPAGSAPQPATPFHLSLTGPSDTPSEMCVNPSPEGEEPAGSAPQPSTPFGFSFGSNSTAAFGTSSILPVSTPTMGPVASRHRSRARPVARRLPRPELNPQYNQLQDMSVANAEAWANKWIEESWVDLHAVERKVDNAFNRDIYEDPAIRQLLTKVDIRLEHIKAWIAGAGKDGFNRAQAREVWFDAPQREILVSVESHTPDTLLCFLNTTCVYKMWPTPNDALALRILGNFKHLLEVVECPFEIRTVERTVTWIGAWLLPAPTPPSTPPPEEESEDDSSWLDRALLGLED</sequence>
<dbReference type="EMBL" id="CP051143">
    <property type="protein sequence ID" value="QIX02296.1"/>
    <property type="molecule type" value="Genomic_DNA"/>
</dbReference>
<feature type="compositionally biased region" description="Low complexity" evidence="1">
    <location>
        <begin position="780"/>
        <end position="829"/>
    </location>
</feature>
<feature type="compositionally biased region" description="Pro residues" evidence="1">
    <location>
        <begin position="1106"/>
        <end position="1120"/>
    </location>
</feature>
<evidence type="ECO:0000256" key="3">
    <source>
        <dbReference type="SAM" id="SignalP"/>
    </source>
</evidence>